<dbReference type="PANTHER" id="PTHR37947">
    <property type="entry name" value="BLL2462 PROTEIN"/>
    <property type="match status" value="1"/>
</dbReference>
<sequence>MELLTWMPLLGLAIAVPLFFLVYRRSLVDRPPAMKLAATLCRFIALLLLLLALCRPFFTRKSDDVHVAFLLDGSESVDPGEMRRGIAEIRKSVEGLRPGDTWSLFLFARELRRSDFEQAEKFIAECEAGRGDAAFRSSTDLAGALAGARFDLPANRGRRIVVLSDGLLEGPVAEAAERLSTEKTDLRFVKLGSLDKPEAAVTSIEAGTPLAFEGEMVRFTVKVASNRDMNAKLRLIHRGVAVAEQSIKLTAKEETACHAEVRMVTSGDTVWDAELVPDDDWFPANNHLSMTLPVRGKPRILVIHEKPAQMRPFERLMREQDVTLETRGARGLPDSFEEILAFDAIVLADVPATAISPKQMASLKRYVTDFGGGLIMTGSENTFGIGGYFKTPVEEVLPLVSRFEKDKEKPSLAMVLVIDKSGSMSGPPLELARQAARSAAELLGNQDQIAVIAFDDQPQLVLDLTSAANRAQVAAAIDSIAEGGGTNMQPGIVQARDILRGASAKLKHVIGLTDGQFDPMNIVELCREMSDSGMTVSTVAMGQGAAGDLLSQMAEAGRGRFYQTDAPENVPQIFTRETMQASRSAIKEDLYEPAGVTEHPIMAGFESAAFPPVLGYVMARPKPTAQVLLAVESGDPLLAVGRFGLGTGIAFTGDLTERWGSEWLAWQGCGKFWAQVFRGALRKEESVGIETASHRERGRWDIDVRATDDAGRALSAVPWTGHALDDTGKEFPVSIEESGIGRYRVRVDPGDAPRLTLRLHDPERGKVKTLRWERGYPAEYRLSGQPDPTLAKVESFVSAAPRDGIPVVRIRTSALPWAGLAAIVFMIAGIVLRRV</sequence>
<dbReference type="InterPro" id="IPR036465">
    <property type="entry name" value="vWFA_dom_sf"/>
</dbReference>
<dbReference type="PROSITE" id="PS50234">
    <property type="entry name" value="VWFA"/>
    <property type="match status" value="1"/>
</dbReference>
<evidence type="ECO:0000259" key="2">
    <source>
        <dbReference type="PROSITE" id="PS50234"/>
    </source>
</evidence>
<feature type="transmembrane region" description="Helical" evidence="1">
    <location>
        <begin position="36"/>
        <end position="58"/>
    </location>
</feature>
<comment type="caution">
    <text evidence="3">The sequence shown here is derived from an EMBL/GenBank/DDBJ whole genome shotgun (WGS) entry which is preliminary data.</text>
</comment>
<keyword evidence="1" id="KW-1133">Transmembrane helix</keyword>
<feature type="domain" description="VWFA" evidence="2">
    <location>
        <begin position="413"/>
        <end position="594"/>
    </location>
</feature>
<evidence type="ECO:0000313" key="3">
    <source>
        <dbReference type="EMBL" id="MCW1887629.1"/>
    </source>
</evidence>
<gene>
    <name evidence="3" type="ORF">OKA04_23025</name>
</gene>
<dbReference type="SUPFAM" id="SSF52317">
    <property type="entry name" value="Class I glutamine amidotransferase-like"/>
    <property type="match status" value="1"/>
</dbReference>
<dbReference type="PANTHER" id="PTHR37947:SF2">
    <property type="entry name" value="VON WILLEBRAND FACTOR TYPE A"/>
    <property type="match status" value="1"/>
</dbReference>
<dbReference type="SMART" id="SM00327">
    <property type="entry name" value="VWA"/>
    <property type="match status" value="2"/>
</dbReference>
<keyword evidence="1" id="KW-0472">Membrane</keyword>
<evidence type="ECO:0000256" key="1">
    <source>
        <dbReference type="SAM" id="Phobius"/>
    </source>
</evidence>
<dbReference type="EMBL" id="JAPDDS010000020">
    <property type="protein sequence ID" value="MCW1887629.1"/>
    <property type="molecule type" value="Genomic_DNA"/>
</dbReference>
<dbReference type="Gene3D" id="3.40.50.880">
    <property type="match status" value="2"/>
</dbReference>
<proteinExistence type="predicted"/>
<dbReference type="RefSeq" id="WP_264503585.1">
    <property type="nucleotide sequence ID" value="NZ_JAPDDS010000020.1"/>
</dbReference>
<organism evidence="3 4">
    <name type="scientific">Luteolibacter flavescens</name>
    <dbReference type="NCBI Taxonomy" id="1859460"/>
    <lineage>
        <taxon>Bacteria</taxon>
        <taxon>Pseudomonadati</taxon>
        <taxon>Verrucomicrobiota</taxon>
        <taxon>Verrucomicrobiia</taxon>
        <taxon>Verrucomicrobiales</taxon>
        <taxon>Verrucomicrobiaceae</taxon>
        <taxon>Luteolibacter</taxon>
    </lineage>
</organism>
<protein>
    <submittedName>
        <fullName evidence="3">VWA domain-containing protein</fullName>
    </submittedName>
</protein>
<evidence type="ECO:0000313" key="4">
    <source>
        <dbReference type="Proteomes" id="UP001207930"/>
    </source>
</evidence>
<dbReference type="InterPro" id="IPR002035">
    <property type="entry name" value="VWF_A"/>
</dbReference>
<reference evidence="3 4" key="1">
    <citation type="submission" date="2022-10" db="EMBL/GenBank/DDBJ databases">
        <title>Luteolibacter flavescens strain MCCC 1K03193, whole genome shotgun sequencing project.</title>
        <authorList>
            <person name="Zhao G."/>
            <person name="Shen L."/>
        </authorList>
    </citation>
    <scope>NUCLEOTIDE SEQUENCE [LARGE SCALE GENOMIC DNA]</scope>
    <source>
        <strain evidence="3 4">MCCC 1K03193</strain>
    </source>
</reference>
<dbReference type="SUPFAM" id="SSF53300">
    <property type="entry name" value="vWA-like"/>
    <property type="match status" value="2"/>
</dbReference>
<dbReference type="InterPro" id="IPR010768">
    <property type="entry name" value="GATase1-like"/>
</dbReference>
<dbReference type="Pfam" id="PF00092">
    <property type="entry name" value="VWA"/>
    <property type="match status" value="1"/>
</dbReference>
<keyword evidence="1" id="KW-0812">Transmembrane</keyword>
<keyword evidence="4" id="KW-1185">Reference proteome</keyword>
<dbReference type="Gene3D" id="3.40.50.410">
    <property type="entry name" value="von Willebrand factor, type A domain"/>
    <property type="match status" value="1"/>
</dbReference>
<accession>A0ABT3FWM7</accession>
<feature type="transmembrane region" description="Helical" evidence="1">
    <location>
        <begin position="814"/>
        <end position="832"/>
    </location>
</feature>
<dbReference type="Proteomes" id="UP001207930">
    <property type="component" value="Unassembled WGS sequence"/>
</dbReference>
<dbReference type="Pfam" id="PF07090">
    <property type="entry name" value="GATase1_like"/>
    <property type="match status" value="1"/>
</dbReference>
<dbReference type="InterPro" id="IPR029062">
    <property type="entry name" value="Class_I_gatase-like"/>
</dbReference>
<name>A0ABT3FWM7_9BACT</name>
<feature type="transmembrane region" description="Helical" evidence="1">
    <location>
        <begin position="6"/>
        <end position="24"/>
    </location>
</feature>